<evidence type="ECO:0000313" key="2">
    <source>
        <dbReference type="EnsemblProtists" id="EOD26218"/>
    </source>
</evidence>
<proteinExistence type="predicted"/>
<dbReference type="Proteomes" id="UP000013827">
    <property type="component" value="Unassembled WGS sequence"/>
</dbReference>
<dbReference type="GeneID" id="17271763"/>
<accession>A0A0D3JRT3</accession>
<dbReference type="EnsemblProtists" id="EOD26218">
    <property type="protein sequence ID" value="EOD26218"/>
    <property type="gene ID" value="EMIHUDRAFT_236916"/>
</dbReference>
<feature type="region of interest" description="Disordered" evidence="1">
    <location>
        <begin position="1"/>
        <end position="27"/>
    </location>
</feature>
<keyword evidence="3" id="KW-1185">Reference proteome</keyword>
<reference evidence="2" key="2">
    <citation type="submission" date="2024-10" db="UniProtKB">
        <authorList>
            <consortium name="EnsemblProtists"/>
        </authorList>
    </citation>
    <scope>IDENTIFICATION</scope>
</reference>
<sequence length="64" mass="6615">MGRRRDADGSVQTWPGAGGGGTGGRSRRCCFATPTAALEAAVEFSLRDGRLSATDHAGQTHARV</sequence>
<dbReference type="PaxDb" id="2903-EOD26218"/>
<dbReference type="RefSeq" id="XP_005778647.1">
    <property type="nucleotide sequence ID" value="XM_005778590.1"/>
</dbReference>
<dbReference type="KEGG" id="ehx:EMIHUDRAFT_236916"/>
<name>A0A0D3JRT3_EMIH1</name>
<reference evidence="3" key="1">
    <citation type="journal article" date="2013" name="Nature">
        <title>Pan genome of the phytoplankton Emiliania underpins its global distribution.</title>
        <authorList>
            <person name="Read B.A."/>
            <person name="Kegel J."/>
            <person name="Klute M.J."/>
            <person name="Kuo A."/>
            <person name="Lefebvre S.C."/>
            <person name="Maumus F."/>
            <person name="Mayer C."/>
            <person name="Miller J."/>
            <person name="Monier A."/>
            <person name="Salamov A."/>
            <person name="Young J."/>
            <person name="Aguilar M."/>
            <person name="Claverie J.M."/>
            <person name="Frickenhaus S."/>
            <person name="Gonzalez K."/>
            <person name="Herman E.K."/>
            <person name="Lin Y.C."/>
            <person name="Napier J."/>
            <person name="Ogata H."/>
            <person name="Sarno A.F."/>
            <person name="Shmutz J."/>
            <person name="Schroeder D."/>
            <person name="de Vargas C."/>
            <person name="Verret F."/>
            <person name="von Dassow P."/>
            <person name="Valentin K."/>
            <person name="Van de Peer Y."/>
            <person name="Wheeler G."/>
            <person name="Dacks J.B."/>
            <person name="Delwiche C.F."/>
            <person name="Dyhrman S.T."/>
            <person name="Glockner G."/>
            <person name="John U."/>
            <person name="Richards T."/>
            <person name="Worden A.Z."/>
            <person name="Zhang X."/>
            <person name="Grigoriev I.V."/>
            <person name="Allen A.E."/>
            <person name="Bidle K."/>
            <person name="Borodovsky M."/>
            <person name="Bowler C."/>
            <person name="Brownlee C."/>
            <person name="Cock J.M."/>
            <person name="Elias M."/>
            <person name="Gladyshev V.N."/>
            <person name="Groth M."/>
            <person name="Guda C."/>
            <person name="Hadaegh A."/>
            <person name="Iglesias-Rodriguez M.D."/>
            <person name="Jenkins J."/>
            <person name="Jones B.M."/>
            <person name="Lawson T."/>
            <person name="Leese F."/>
            <person name="Lindquist E."/>
            <person name="Lobanov A."/>
            <person name="Lomsadze A."/>
            <person name="Malik S.B."/>
            <person name="Marsh M.E."/>
            <person name="Mackinder L."/>
            <person name="Mock T."/>
            <person name="Mueller-Roeber B."/>
            <person name="Pagarete A."/>
            <person name="Parker M."/>
            <person name="Probert I."/>
            <person name="Quesneville H."/>
            <person name="Raines C."/>
            <person name="Rensing S.A."/>
            <person name="Riano-Pachon D.M."/>
            <person name="Richier S."/>
            <person name="Rokitta S."/>
            <person name="Shiraiwa Y."/>
            <person name="Soanes D.M."/>
            <person name="van der Giezen M."/>
            <person name="Wahlund T.M."/>
            <person name="Williams B."/>
            <person name="Wilson W."/>
            <person name="Wolfe G."/>
            <person name="Wurch L.L."/>
        </authorList>
    </citation>
    <scope>NUCLEOTIDE SEQUENCE</scope>
</reference>
<dbReference type="HOGENOM" id="CLU_2872335_0_0_1"/>
<evidence type="ECO:0000313" key="3">
    <source>
        <dbReference type="Proteomes" id="UP000013827"/>
    </source>
</evidence>
<dbReference type="AlphaFoldDB" id="A0A0D3JRT3"/>
<organism evidence="2 3">
    <name type="scientific">Emiliania huxleyi (strain CCMP1516)</name>
    <dbReference type="NCBI Taxonomy" id="280463"/>
    <lineage>
        <taxon>Eukaryota</taxon>
        <taxon>Haptista</taxon>
        <taxon>Haptophyta</taxon>
        <taxon>Prymnesiophyceae</taxon>
        <taxon>Isochrysidales</taxon>
        <taxon>Noelaerhabdaceae</taxon>
        <taxon>Emiliania</taxon>
    </lineage>
</organism>
<evidence type="ECO:0000256" key="1">
    <source>
        <dbReference type="SAM" id="MobiDB-lite"/>
    </source>
</evidence>
<protein>
    <submittedName>
        <fullName evidence="2">Uncharacterized protein</fullName>
    </submittedName>
</protein>